<reference evidence="3" key="1">
    <citation type="submission" date="2016-11" db="UniProtKB">
        <authorList>
            <consortium name="WormBaseParasite"/>
        </authorList>
    </citation>
    <scope>IDENTIFICATION</scope>
</reference>
<evidence type="ECO:0000313" key="2">
    <source>
        <dbReference type="Proteomes" id="UP000095287"/>
    </source>
</evidence>
<evidence type="ECO:0000313" key="3">
    <source>
        <dbReference type="WBParaSite" id="L893_g32384.t1"/>
    </source>
</evidence>
<feature type="region of interest" description="Disordered" evidence="1">
    <location>
        <begin position="1"/>
        <end position="41"/>
    </location>
</feature>
<evidence type="ECO:0000256" key="1">
    <source>
        <dbReference type="SAM" id="MobiDB-lite"/>
    </source>
</evidence>
<dbReference type="WBParaSite" id="L893_g32384.t1">
    <property type="protein sequence ID" value="L893_g32384.t1"/>
    <property type="gene ID" value="L893_g32384"/>
</dbReference>
<dbReference type="AlphaFoldDB" id="A0A1I8A317"/>
<dbReference type="Proteomes" id="UP000095287">
    <property type="component" value="Unplaced"/>
</dbReference>
<accession>A0A1I8A317</accession>
<feature type="compositionally biased region" description="Polar residues" evidence="1">
    <location>
        <begin position="1"/>
        <end position="11"/>
    </location>
</feature>
<protein>
    <submittedName>
        <fullName evidence="3">Ras-associating domain-containing protein</fullName>
    </submittedName>
</protein>
<name>A0A1I8A317_9BILA</name>
<organism evidence="2 3">
    <name type="scientific">Steinernema glaseri</name>
    <dbReference type="NCBI Taxonomy" id="37863"/>
    <lineage>
        <taxon>Eukaryota</taxon>
        <taxon>Metazoa</taxon>
        <taxon>Ecdysozoa</taxon>
        <taxon>Nematoda</taxon>
        <taxon>Chromadorea</taxon>
        <taxon>Rhabditida</taxon>
        <taxon>Tylenchina</taxon>
        <taxon>Panagrolaimomorpha</taxon>
        <taxon>Strongyloidoidea</taxon>
        <taxon>Steinernematidae</taxon>
        <taxon>Steinernema</taxon>
    </lineage>
</organism>
<proteinExistence type="predicted"/>
<keyword evidence="2" id="KW-1185">Reference proteome</keyword>
<sequence>MGDTRMSTSMEQPLLRNMRKMTSDKSLTSAKKRKKVQKQRTIDECWDRSMLEASTSSAYRASDTSTSALSVAPVKNTSTSALSVAPIKSEQRNGCRQSNTSVVSHVPLKREQKHGSSKCTTVVEKRRRTYPPDIPAPCSGFNDTALGVPQRPSLLLDMKIESEETASLVPFVPRPFTVTDQFREIKISSLAEVLKLKKFWFKPETRTILPVISECSKDIGTAADQWSLLIYVSDESAERVEMVLQDELLVELLGFTVQHCKRSCAPSPGHLQEAGPCLHRGILPASEDHSRREEG</sequence>